<dbReference type="AlphaFoldDB" id="A0AA45HI63"/>
<comment type="caution">
    <text evidence="1">The sequence shown here is derived from an EMBL/GenBank/DDBJ whole genome shotgun (WGS) entry which is preliminary data.</text>
</comment>
<evidence type="ECO:0000313" key="1">
    <source>
        <dbReference type="EMBL" id="PWJ89283.1"/>
    </source>
</evidence>
<accession>A0AA45HI63</accession>
<protein>
    <submittedName>
        <fullName evidence="1">Uncharacterized protein</fullName>
    </submittedName>
</protein>
<keyword evidence="2" id="KW-1185">Reference proteome</keyword>
<proteinExistence type="predicted"/>
<dbReference type="Proteomes" id="UP000245921">
    <property type="component" value="Unassembled WGS sequence"/>
</dbReference>
<gene>
    <name evidence="1" type="ORF">C7380_1159</name>
</gene>
<organism evidence="1 2">
    <name type="scientific">Oceanotoga teriensis</name>
    <dbReference type="NCBI Taxonomy" id="515440"/>
    <lineage>
        <taxon>Bacteria</taxon>
        <taxon>Thermotogati</taxon>
        <taxon>Thermotogota</taxon>
        <taxon>Thermotogae</taxon>
        <taxon>Petrotogales</taxon>
        <taxon>Petrotogaceae</taxon>
        <taxon>Oceanotoga</taxon>
    </lineage>
</organism>
<name>A0AA45HI63_9BACT</name>
<sequence>MKKVITLLLITLMAVSAFSLKFGGGWPSVSYIPGDQLLNPIKDTVKLGFSEGIFAFGGGGMGRIGSGPIFLGGEGFDGYSSKKDKYKFSASYGAFLIGTSYDTFNFVSLDAGLGLGGFTQKIDVYQDGVNKDKEGFIDGSSPYINTISIDSFIVSPYIGITLKPTDFFGFFIKGKYTVGVSFDGWKFESGDRVKGLENKGINFYELSAGIVFGY</sequence>
<dbReference type="RefSeq" id="WP_109605463.1">
    <property type="nucleotide sequence ID" value="NZ_JAMHJO010000004.1"/>
</dbReference>
<dbReference type="EMBL" id="QGGI01000015">
    <property type="protein sequence ID" value="PWJ89283.1"/>
    <property type="molecule type" value="Genomic_DNA"/>
</dbReference>
<reference evidence="1 2" key="1">
    <citation type="submission" date="2018-05" db="EMBL/GenBank/DDBJ databases">
        <title>Genomic Encyclopedia of Type Strains, Phase IV (KMG-IV): sequencing the most valuable type-strain genomes for metagenomic binning, comparative biology and taxonomic classification.</title>
        <authorList>
            <person name="Goeker M."/>
        </authorList>
    </citation>
    <scope>NUCLEOTIDE SEQUENCE [LARGE SCALE GENOMIC DNA]</scope>
    <source>
        <strain evidence="1 2">DSM 24906</strain>
    </source>
</reference>
<evidence type="ECO:0000313" key="2">
    <source>
        <dbReference type="Proteomes" id="UP000245921"/>
    </source>
</evidence>